<gene>
    <name evidence="11" type="ordered locus">LMRG_02260</name>
</gene>
<feature type="transmembrane region" description="Helical" evidence="8">
    <location>
        <begin position="22"/>
        <end position="42"/>
    </location>
</feature>
<comment type="subcellular location">
    <subcellularLocation>
        <location evidence="1">Cell membrane</location>
        <topology evidence="1">Multi-pass membrane protein</topology>
    </subcellularLocation>
</comment>
<proteinExistence type="inferred from homology"/>
<feature type="transmembrane region" description="Helical" evidence="8">
    <location>
        <begin position="128"/>
        <end position="146"/>
    </location>
</feature>
<evidence type="ECO:0000256" key="3">
    <source>
        <dbReference type="ARBA" id="ARBA00022692"/>
    </source>
</evidence>
<keyword evidence="4" id="KW-0547">Nucleotide-binding</keyword>
<evidence type="ECO:0000313" key="11">
    <source>
        <dbReference type="EMBL" id="AEO05835.1"/>
    </source>
</evidence>
<reference evidence="12" key="1">
    <citation type="submission" date="2010-04" db="EMBL/GenBank/DDBJ databases">
        <title>The genome sequence of Listeria monocytogenes strain 10403S.</title>
        <authorList>
            <consortium name="The Broad Institute Genome Sequencing Platform"/>
            <consortium name="The Broad Institute Genome Sequencing Center for Infectious Disease."/>
            <person name="Borowsky M."/>
            <person name="Borodovsky M."/>
            <person name="Young S.K."/>
            <person name="Zeng Q."/>
            <person name="Koehrsen M."/>
            <person name="Fitzgerald M."/>
            <person name="Wiedmann M."/>
            <person name="Swaminathan B."/>
            <person name="Lauer P."/>
            <person name="Portnoy D."/>
            <person name="Cossart P."/>
            <person name="Buchrieser C."/>
            <person name="Higgins D."/>
            <person name="Abouelleil A."/>
            <person name="Alvarado L."/>
            <person name="Arachchi H.M."/>
            <person name="Berlin A."/>
            <person name="Borenstein D."/>
            <person name="Brown A."/>
            <person name="Chapman S.B."/>
            <person name="Chen Z."/>
            <person name="Dunbar C.D."/>
            <person name="Engels R."/>
            <person name="Freedman E."/>
            <person name="Gearin G."/>
            <person name="Gellesch M."/>
            <person name="Goldberg J."/>
            <person name="Griggs A."/>
            <person name="Gujja S."/>
            <person name="Heilman E."/>
            <person name="Heiman D."/>
            <person name="Howarth C."/>
            <person name="Jen D."/>
            <person name="Larson L."/>
            <person name="Lui A."/>
            <person name="MacDonald J."/>
            <person name="Mehta T."/>
            <person name="Montmayeur A."/>
            <person name="Neiman D."/>
            <person name="Park D."/>
            <person name="Pearson M."/>
            <person name="Priest M."/>
            <person name="Richards J."/>
            <person name="Roberts A."/>
            <person name="Saif S."/>
            <person name="Shea T."/>
            <person name="Shenoy N."/>
            <person name="Sisk P."/>
            <person name="Stolte C."/>
            <person name="Sykes S."/>
            <person name="Walk T."/>
            <person name="White J."/>
            <person name="Yandava C."/>
            <person name="Haas B."/>
            <person name="Nusbaum C."/>
            <person name="Birren B."/>
        </authorList>
    </citation>
    <scope>NUCLEOTIDE SEQUENCE [LARGE SCALE GENOMIC DNA]</scope>
    <source>
        <strain evidence="12">10403S</strain>
    </source>
</reference>
<feature type="domain" description="ABC transmembrane type-1" evidence="10">
    <location>
        <begin position="1"/>
        <end position="271"/>
    </location>
</feature>
<organism evidence="11 12">
    <name type="scientific">Listeria monocytogenes serotype 1/2a (strain 10403S)</name>
    <dbReference type="NCBI Taxonomy" id="393133"/>
    <lineage>
        <taxon>Bacteria</taxon>
        <taxon>Bacillati</taxon>
        <taxon>Bacillota</taxon>
        <taxon>Bacilli</taxon>
        <taxon>Bacillales</taxon>
        <taxon>Listeriaceae</taxon>
        <taxon>Listeria</taxon>
    </lineage>
</organism>
<dbReference type="PROSITE" id="PS50893">
    <property type="entry name" value="ABC_TRANSPORTER_2"/>
    <property type="match status" value="1"/>
</dbReference>
<evidence type="ECO:0000313" key="12">
    <source>
        <dbReference type="Proteomes" id="UP000001288"/>
    </source>
</evidence>
<dbReference type="InterPro" id="IPR003439">
    <property type="entry name" value="ABC_transporter-like_ATP-bd"/>
</dbReference>
<keyword evidence="5 11" id="KW-0067">ATP-binding</keyword>
<keyword evidence="7 8" id="KW-0472">Membrane</keyword>
<dbReference type="PANTHER" id="PTHR43394">
    <property type="entry name" value="ATP-DEPENDENT PERMEASE MDL1, MITOCHONDRIAL"/>
    <property type="match status" value="1"/>
</dbReference>
<dbReference type="KEGG" id="lmt:LMRG_02260"/>
<evidence type="ECO:0000256" key="7">
    <source>
        <dbReference type="ARBA" id="ARBA00023136"/>
    </source>
</evidence>
<evidence type="ECO:0000259" key="9">
    <source>
        <dbReference type="PROSITE" id="PS50893"/>
    </source>
</evidence>
<dbReference type="InterPro" id="IPR003593">
    <property type="entry name" value="AAA+_ATPase"/>
</dbReference>
<dbReference type="InterPro" id="IPR039421">
    <property type="entry name" value="Type_1_exporter"/>
</dbReference>
<evidence type="ECO:0000259" key="10">
    <source>
        <dbReference type="PROSITE" id="PS50929"/>
    </source>
</evidence>
<protein>
    <submittedName>
        <fullName evidence="11">ABC transporter ATP-binding protein</fullName>
    </submittedName>
</protein>
<dbReference type="InterPro" id="IPR036640">
    <property type="entry name" value="ABC1_TM_sf"/>
</dbReference>
<comment type="similarity">
    <text evidence="2">Belongs to the ABC transporter superfamily.</text>
</comment>
<keyword evidence="6 8" id="KW-1133">Transmembrane helix</keyword>
<dbReference type="PANTHER" id="PTHR43394:SF1">
    <property type="entry name" value="ATP-BINDING CASSETTE SUB-FAMILY B MEMBER 10, MITOCHONDRIAL"/>
    <property type="match status" value="1"/>
</dbReference>
<dbReference type="GO" id="GO:0015421">
    <property type="term" value="F:ABC-type oligopeptide transporter activity"/>
    <property type="evidence" value="ECO:0007669"/>
    <property type="project" value="TreeGrafter"/>
</dbReference>
<evidence type="ECO:0000256" key="6">
    <source>
        <dbReference type="ARBA" id="ARBA00022989"/>
    </source>
</evidence>
<evidence type="ECO:0000256" key="4">
    <source>
        <dbReference type="ARBA" id="ARBA00022741"/>
    </source>
</evidence>
<evidence type="ECO:0000256" key="2">
    <source>
        <dbReference type="ARBA" id="ARBA00005417"/>
    </source>
</evidence>
<dbReference type="Gene3D" id="1.20.1560.10">
    <property type="entry name" value="ABC transporter type 1, transmembrane domain"/>
    <property type="match status" value="1"/>
</dbReference>
<dbReference type="AlphaFoldDB" id="A0A0H3GER5"/>
<dbReference type="CDD" id="cd18549">
    <property type="entry name" value="ABC_6TM_YwjA_like"/>
    <property type="match status" value="1"/>
</dbReference>
<accession>A0A0H3GER5</accession>
<dbReference type="FunFam" id="3.40.50.300:FF:000218">
    <property type="entry name" value="Multidrug ABC transporter ATP-binding protein"/>
    <property type="match status" value="1"/>
</dbReference>
<evidence type="ECO:0000256" key="5">
    <source>
        <dbReference type="ARBA" id="ARBA00022840"/>
    </source>
</evidence>
<evidence type="ECO:0000256" key="8">
    <source>
        <dbReference type="SAM" id="Phobius"/>
    </source>
</evidence>
<dbReference type="PROSITE" id="PS50929">
    <property type="entry name" value="ABC_TM1F"/>
    <property type="match status" value="1"/>
</dbReference>
<feature type="domain" description="ABC transporter" evidence="9">
    <location>
        <begin position="305"/>
        <end position="539"/>
    </location>
</feature>
<dbReference type="Pfam" id="PF00005">
    <property type="entry name" value="ABC_tran"/>
    <property type="match status" value="1"/>
</dbReference>
<dbReference type="SMART" id="SM00382">
    <property type="entry name" value="AAA"/>
    <property type="match status" value="1"/>
</dbReference>
<dbReference type="PROSITE" id="PS00211">
    <property type="entry name" value="ABC_TRANSPORTER_1"/>
    <property type="match status" value="1"/>
</dbReference>
<dbReference type="GO" id="GO:0005886">
    <property type="term" value="C:plasma membrane"/>
    <property type="evidence" value="ECO:0007669"/>
    <property type="project" value="UniProtKB-SubCell"/>
</dbReference>
<dbReference type="InterPro" id="IPR011527">
    <property type="entry name" value="ABC1_TM_dom"/>
</dbReference>
<dbReference type="GO" id="GO:0005524">
    <property type="term" value="F:ATP binding"/>
    <property type="evidence" value="ECO:0007669"/>
    <property type="project" value="UniProtKB-KW"/>
</dbReference>
<dbReference type="SUPFAM" id="SSF90123">
    <property type="entry name" value="ABC transporter transmembrane region"/>
    <property type="match status" value="1"/>
</dbReference>
<name>A0A0H3GER5_LISM4</name>
<dbReference type="InterPro" id="IPR027417">
    <property type="entry name" value="P-loop_NTPase"/>
</dbReference>
<dbReference type="Gene3D" id="3.40.50.300">
    <property type="entry name" value="P-loop containing nucleotide triphosphate hydrolases"/>
    <property type="match status" value="1"/>
</dbReference>
<dbReference type="SUPFAM" id="SSF52540">
    <property type="entry name" value="P-loop containing nucleoside triphosphate hydrolases"/>
    <property type="match status" value="1"/>
</dbReference>
<dbReference type="HOGENOM" id="CLU_000604_84_3_9"/>
<dbReference type="GO" id="GO:0016887">
    <property type="term" value="F:ATP hydrolysis activity"/>
    <property type="evidence" value="ECO:0007669"/>
    <property type="project" value="InterPro"/>
</dbReference>
<dbReference type="EMBL" id="CP002002">
    <property type="protein sequence ID" value="AEO05835.1"/>
    <property type="molecule type" value="Genomic_DNA"/>
</dbReference>
<dbReference type="Proteomes" id="UP000001288">
    <property type="component" value="Chromosome"/>
</dbReference>
<keyword evidence="3 8" id="KW-0812">Transmembrane</keyword>
<feature type="transmembrane region" description="Helical" evidence="8">
    <location>
        <begin position="208"/>
        <end position="234"/>
    </location>
</feature>
<dbReference type="CDD" id="cd03251">
    <property type="entry name" value="ABCC_MsbA"/>
    <property type="match status" value="1"/>
</dbReference>
<evidence type="ECO:0000256" key="1">
    <source>
        <dbReference type="ARBA" id="ARBA00004651"/>
    </source>
</evidence>
<dbReference type="Pfam" id="PF00664">
    <property type="entry name" value="ABC_membrane"/>
    <property type="match status" value="1"/>
</dbReference>
<feature type="transmembrane region" description="Helical" evidence="8">
    <location>
        <begin position="106"/>
        <end position="122"/>
    </location>
</feature>
<sequence length="545" mass="60995">MELAFPVAVNHVIDTLLPGKDFGLIITAALALLFFYILNTFMQYIVTYFGHMLGLNIETDMRRDLFSHLQKQPFGFYDNQKTGKLMSRMTTDLFEIGEVAHHGPEDIFISIMSLFGAFFLMLNINVKLAISTFILVPILTVLIVYFNKRMTKVTTGIFKDLGNFNAGVENAISGVRVVQAFANEPHEKGRFRVLNQAYRQSKLMFYKVMGLSFSFNYFLMRLISLFALLFGAYFTINGEISYGEFVGFILLTNVFIRPIEKINNVIESYPKGFAGFKRFLEVMDTEPAIQDEKDAKPAEAFRGDIAYNQVSFEYSDGKNVLNHINLSIKAGETVAFVGPSGAGKTTICNLLPRFYDVSAGEITIDGENIKRFTLPSLRAQIGVVQQDVFLFSGTVRENIAYGKLDASEEEIEHVVKLAHLSKVVEEMPDGLDTIIGERGVKLSGGQKQRLAIARMFLKNPPILILDEATSALDTETEQVIQASLEELAEGRTTLIIAHRLATIKHADRIIVVNETGIAETGTHDELLAQDNGAYKRLYDAQFNTI</sequence>
<dbReference type="InterPro" id="IPR017871">
    <property type="entry name" value="ABC_transporter-like_CS"/>
</dbReference>